<proteinExistence type="predicted"/>
<keyword evidence="2" id="KW-1185">Reference proteome</keyword>
<sequence length="73" mass="8273">MTYPPPKVSILAGFQGDPHKLQTQFSNYLAENEKDVLKPRTPVRKLNFTPDHTDTPFPKNGIFTNYEPVCNAP</sequence>
<dbReference type="Proteomes" id="UP000708208">
    <property type="component" value="Unassembled WGS sequence"/>
</dbReference>
<protein>
    <submittedName>
        <fullName evidence="1">Uncharacterized protein</fullName>
    </submittedName>
</protein>
<evidence type="ECO:0000313" key="1">
    <source>
        <dbReference type="EMBL" id="CAG7733303.1"/>
    </source>
</evidence>
<dbReference type="AlphaFoldDB" id="A0A8J2KBS6"/>
<gene>
    <name evidence="1" type="ORF">AFUS01_LOCUS21756</name>
</gene>
<organism evidence="1 2">
    <name type="scientific">Allacma fusca</name>
    <dbReference type="NCBI Taxonomy" id="39272"/>
    <lineage>
        <taxon>Eukaryota</taxon>
        <taxon>Metazoa</taxon>
        <taxon>Ecdysozoa</taxon>
        <taxon>Arthropoda</taxon>
        <taxon>Hexapoda</taxon>
        <taxon>Collembola</taxon>
        <taxon>Symphypleona</taxon>
        <taxon>Sminthuridae</taxon>
        <taxon>Allacma</taxon>
    </lineage>
</organism>
<comment type="caution">
    <text evidence="1">The sequence shown here is derived from an EMBL/GenBank/DDBJ whole genome shotgun (WGS) entry which is preliminary data.</text>
</comment>
<dbReference type="EMBL" id="CAJVCH010246554">
    <property type="protein sequence ID" value="CAG7733303.1"/>
    <property type="molecule type" value="Genomic_DNA"/>
</dbReference>
<evidence type="ECO:0000313" key="2">
    <source>
        <dbReference type="Proteomes" id="UP000708208"/>
    </source>
</evidence>
<accession>A0A8J2KBS6</accession>
<name>A0A8J2KBS6_9HEXA</name>
<reference evidence="1" key="1">
    <citation type="submission" date="2021-06" db="EMBL/GenBank/DDBJ databases">
        <authorList>
            <person name="Hodson N. C."/>
            <person name="Mongue J. A."/>
            <person name="Jaron S. K."/>
        </authorList>
    </citation>
    <scope>NUCLEOTIDE SEQUENCE</scope>
</reference>